<dbReference type="EMBL" id="CAJNNW010019217">
    <property type="protein sequence ID" value="CAE8664255.1"/>
    <property type="molecule type" value="Genomic_DNA"/>
</dbReference>
<protein>
    <recommendedName>
        <fullName evidence="6">Pentatricopeptide repeat-containing protein, chloroplastic</fullName>
    </recommendedName>
</protein>
<keyword evidence="1" id="KW-0677">Repeat</keyword>
<sequence length="746" mass="78318">MTACAASPLVPRSAAPSLSHGQVGASLSRALAVRSKGAPAGTRDSRSLASAIAGCKAGARWPDALHMLAQACAAHKQRELELDAAVFNSAAAVCSQASCWRHALFLLGVLMPSEHGIEPDAFSCSAAMNAWSEGDHWPSALALLTQPSAPPLQPSLVLFGVAQRACARAGCWVLAFELLAAARHSGLKPDEVAFTAAVGSAALRPLGGEEGILRGPGNSPTCSRGAPWQIAARLLLKEMRIQILRPNAISFGKVIAQCAGSFCWAAAISVLWCMVAMSVRANAIPFAAAIGSCEHDAQWRRALQLLHVMRGSRLQPDNVAQGSAANACEKALSNTFSEKAKEGSFGAFSSWAPSDPADGGPWGAALRLLWEMTSLKGLQADVVAASVAISSCGKGRQWERALSTMTLVRQLGVRPNVVFCTAALSSCERSSRWEEALLLLRGMQDSCIKPSVVSFSAAVNSCGKAGCWEAAFAMLQVMKCQGVQPGLVAHSAAISASEIGSLWSSALELRRNMNSERVAADLVASVAAIGVAAAAGLWQLALELLLELGSFRLRADTSAVNTVLSACREASCWTASLRLLAFQKETGVEVDGVSCAAAVLSCCVPPQSTDQNGDASGRLPWTRGLALWEALTAVGVSSTPLYCLSALLTESEQRDLSVEAELVDRLHSELTDLSASAEKRLEPGFVAGNAGQLLATTLARSSAAKLKTKVGTAMRMAAAATPMAVVNQRHRWQQCTSCRRWPPRVS</sequence>
<evidence type="ECO:0000313" key="5">
    <source>
        <dbReference type="Proteomes" id="UP000654075"/>
    </source>
</evidence>
<accession>A0A813EU11</accession>
<dbReference type="PANTHER" id="PTHR47447">
    <property type="entry name" value="OS03G0856100 PROTEIN"/>
    <property type="match status" value="1"/>
</dbReference>
<dbReference type="PANTHER" id="PTHR47447:SF17">
    <property type="entry name" value="OS12G0638900 PROTEIN"/>
    <property type="match status" value="1"/>
</dbReference>
<dbReference type="InterPro" id="IPR002885">
    <property type="entry name" value="PPR_rpt"/>
</dbReference>
<feature type="repeat" description="PPR" evidence="2">
    <location>
        <begin position="416"/>
        <end position="450"/>
    </location>
</feature>
<proteinExistence type="predicted"/>
<dbReference type="EMBL" id="CAJNNV010017066">
    <property type="protein sequence ID" value="CAE8604879.1"/>
    <property type="molecule type" value="Genomic_DNA"/>
</dbReference>
<evidence type="ECO:0000256" key="1">
    <source>
        <dbReference type="ARBA" id="ARBA00022737"/>
    </source>
</evidence>
<dbReference type="Proteomes" id="UP000654075">
    <property type="component" value="Unassembled WGS sequence"/>
</dbReference>
<evidence type="ECO:0000313" key="3">
    <source>
        <dbReference type="EMBL" id="CAE8604879.1"/>
    </source>
</evidence>
<dbReference type="Proteomes" id="UP000626109">
    <property type="component" value="Unassembled WGS sequence"/>
</dbReference>
<dbReference type="Gene3D" id="1.25.40.10">
    <property type="entry name" value="Tetratricopeptide repeat domain"/>
    <property type="match status" value="4"/>
</dbReference>
<dbReference type="AlphaFoldDB" id="A0A813EU11"/>
<dbReference type="NCBIfam" id="TIGR00756">
    <property type="entry name" value="PPR"/>
    <property type="match status" value="1"/>
</dbReference>
<evidence type="ECO:0000256" key="2">
    <source>
        <dbReference type="PROSITE-ProRule" id="PRU00708"/>
    </source>
</evidence>
<dbReference type="Pfam" id="PF13812">
    <property type="entry name" value="PPR_3"/>
    <property type="match status" value="1"/>
</dbReference>
<gene>
    <name evidence="3" type="ORF">PGLA1383_LOCUS23023</name>
    <name evidence="4" type="ORF">PGLA2088_LOCUS15501</name>
</gene>
<organism evidence="3 5">
    <name type="scientific">Polarella glacialis</name>
    <name type="common">Dinoflagellate</name>
    <dbReference type="NCBI Taxonomy" id="89957"/>
    <lineage>
        <taxon>Eukaryota</taxon>
        <taxon>Sar</taxon>
        <taxon>Alveolata</taxon>
        <taxon>Dinophyceae</taxon>
        <taxon>Suessiales</taxon>
        <taxon>Suessiaceae</taxon>
        <taxon>Polarella</taxon>
    </lineage>
</organism>
<reference evidence="3" key="1">
    <citation type="submission" date="2021-02" db="EMBL/GenBank/DDBJ databases">
        <authorList>
            <person name="Dougan E. K."/>
            <person name="Rhodes N."/>
            <person name="Thang M."/>
            <person name="Chan C."/>
        </authorList>
    </citation>
    <scope>NUCLEOTIDE SEQUENCE</scope>
</reference>
<name>A0A813EU11_POLGL</name>
<dbReference type="PROSITE" id="PS51375">
    <property type="entry name" value="PPR"/>
    <property type="match status" value="2"/>
</dbReference>
<evidence type="ECO:0000313" key="4">
    <source>
        <dbReference type="EMBL" id="CAE8664255.1"/>
    </source>
</evidence>
<feature type="repeat" description="PPR" evidence="2">
    <location>
        <begin position="451"/>
        <end position="485"/>
    </location>
</feature>
<evidence type="ECO:0008006" key="6">
    <source>
        <dbReference type="Google" id="ProtNLM"/>
    </source>
</evidence>
<comment type="caution">
    <text evidence="3">The sequence shown here is derived from an EMBL/GenBank/DDBJ whole genome shotgun (WGS) entry which is preliminary data.</text>
</comment>
<keyword evidence="5" id="KW-1185">Reference proteome</keyword>
<dbReference type="OrthoDB" id="440666at2759"/>
<dbReference type="InterPro" id="IPR011990">
    <property type="entry name" value="TPR-like_helical_dom_sf"/>
</dbReference>